<reference evidence="7 8" key="1">
    <citation type="journal article" date="2019" name="PLoS Genet.">
        <title>Convergent evolution of linked mating-type loci in basidiomycete fungi.</title>
        <authorList>
            <person name="Sun S."/>
            <person name="Coelho M.A."/>
            <person name="Heitman J."/>
            <person name="Nowrousian M."/>
        </authorList>
    </citation>
    <scope>NUCLEOTIDE SEQUENCE [LARGE SCALE GENOMIC DNA]</scope>
    <source>
        <strain evidence="7 8">CBS 4282</strain>
    </source>
</reference>
<feature type="region of interest" description="Disordered" evidence="5">
    <location>
        <begin position="1"/>
        <end position="25"/>
    </location>
</feature>
<keyword evidence="3" id="KW-0274">FAD</keyword>
<dbReference type="SUPFAM" id="SSF51905">
    <property type="entry name" value="FAD/NAD(P)-binding domain"/>
    <property type="match status" value="1"/>
</dbReference>
<dbReference type="GO" id="GO:0016709">
    <property type="term" value="F:oxidoreductase activity, acting on paired donors, with incorporation or reduction of molecular oxygen, NAD(P)H as one donor, and incorporation of one atom of oxygen"/>
    <property type="evidence" value="ECO:0007669"/>
    <property type="project" value="UniProtKB-ARBA"/>
</dbReference>
<evidence type="ECO:0000256" key="5">
    <source>
        <dbReference type="SAM" id="MobiDB-lite"/>
    </source>
</evidence>
<dbReference type="PANTHER" id="PTHR43004">
    <property type="entry name" value="TRK SYSTEM POTASSIUM UPTAKE PROTEIN"/>
    <property type="match status" value="1"/>
</dbReference>
<dbReference type="Pfam" id="PF01494">
    <property type="entry name" value="FAD_binding_3"/>
    <property type="match status" value="1"/>
</dbReference>
<dbReference type="PRINTS" id="PR00420">
    <property type="entry name" value="RNGMNOXGNASE"/>
</dbReference>
<dbReference type="AlphaFoldDB" id="A0A7D8YTJ3"/>
<keyword evidence="2" id="KW-0285">Flavoprotein</keyword>
<dbReference type="Gene3D" id="3.50.50.60">
    <property type="entry name" value="FAD/NAD(P)-binding domain"/>
    <property type="match status" value="1"/>
</dbReference>
<evidence type="ECO:0000313" key="7">
    <source>
        <dbReference type="EMBL" id="TXT05081.1"/>
    </source>
</evidence>
<proteinExistence type="predicted"/>
<evidence type="ECO:0000313" key="8">
    <source>
        <dbReference type="Proteomes" id="UP000473826"/>
    </source>
</evidence>
<dbReference type="NCBIfam" id="NF006002">
    <property type="entry name" value="PRK08132.1"/>
    <property type="match status" value="1"/>
</dbReference>
<dbReference type="Proteomes" id="UP000473826">
    <property type="component" value="Unassembled WGS sequence"/>
</dbReference>
<dbReference type="InterPro" id="IPR036188">
    <property type="entry name" value="FAD/NAD-bd_sf"/>
</dbReference>
<organism evidence="7 8">
    <name type="scientific">Vanrija humicola</name>
    <name type="common">Yeast</name>
    <name type="synonym">Cryptococcus humicola</name>
    <dbReference type="NCBI Taxonomy" id="5417"/>
    <lineage>
        <taxon>Eukaryota</taxon>
        <taxon>Fungi</taxon>
        <taxon>Dikarya</taxon>
        <taxon>Basidiomycota</taxon>
        <taxon>Agaricomycotina</taxon>
        <taxon>Tremellomycetes</taxon>
        <taxon>Trichosporonales</taxon>
        <taxon>Trichosporonaceae</taxon>
        <taxon>Vanrija</taxon>
    </lineage>
</organism>
<keyword evidence="4" id="KW-0560">Oxidoreductase</keyword>
<comment type="cofactor">
    <cofactor evidence="1">
        <name>FAD</name>
        <dbReference type="ChEBI" id="CHEBI:57692"/>
    </cofactor>
</comment>
<gene>
    <name evidence="7" type="ORF">VHUM_03901</name>
</gene>
<dbReference type="InterPro" id="IPR002938">
    <property type="entry name" value="FAD-bd"/>
</dbReference>
<evidence type="ECO:0000256" key="2">
    <source>
        <dbReference type="ARBA" id="ARBA00022630"/>
    </source>
</evidence>
<keyword evidence="8" id="KW-1185">Reference proteome</keyword>
<name>A0A7D8YTJ3_VANHU</name>
<dbReference type="Gene3D" id="3.30.70.2450">
    <property type="match status" value="1"/>
</dbReference>
<dbReference type="EMBL" id="QKWK01000012">
    <property type="protein sequence ID" value="TXT05081.1"/>
    <property type="molecule type" value="Genomic_DNA"/>
</dbReference>
<evidence type="ECO:0000259" key="6">
    <source>
        <dbReference type="Pfam" id="PF01494"/>
    </source>
</evidence>
<evidence type="ECO:0000256" key="1">
    <source>
        <dbReference type="ARBA" id="ARBA00001974"/>
    </source>
</evidence>
<comment type="caution">
    <text evidence="7">The sequence shown here is derived from an EMBL/GenBank/DDBJ whole genome shotgun (WGS) entry which is preliminary data.</text>
</comment>
<evidence type="ECO:0000256" key="3">
    <source>
        <dbReference type="ARBA" id="ARBA00022827"/>
    </source>
</evidence>
<feature type="compositionally biased region" description="Polar residues" evidence="5">
    <location>
        <begin position="1"/>
        <end position="10"/>
    </location>
</feature>
<dbReference type="PANTHER" id="PTHR43004:SF19">
    <property type="entry name" value="BINDING MONOOXYGENASE, PUTATIVE (JCVI)-RELATED"/>
    <property type="match status" value="1"/>
</dbReference>
<evidence type="ECO:0000256" key="4">
    <source>
        <dbReference type="ARBA" id="ARBA00023002"/>
    </source>
</evidence>
<sequence>MPIATKTSPYHQPRQHDRAHVESTQPGASLPVVVVGAGPSGLATALGLGVRGIKVTVLEAGTAASYGSRATCYSRHTQEIADRLGYGDLLASRALGWVGGRSFYRDREVLHFTMPHEPHSFRPPMVNIGQSEYEEMQLKAVARNPNVTILWGVAVTGVAQDDTGVTLTVDTVDGERTLRADRVVAGDGARSKVRNALGLHMSGTAYEGRYVIADIHWKSPLPTQRMVWFDPPSNPGSTVIMHKQPDDIWRIDYQLSPKDDTTEETTREAVIARVTKHLAWLENNGTITKEPWTLEWQGYYKALSVALPEFVHGRIIFTGDAAHLVPIFGVRGLNSGMEDGDVLAWMLAAVINGDADDSLLKAYSIERRDAWEQNIGSANKSTLVMTPSSEGYRMTRDALLQVSAAMPEFSHLIDPRQSTATHARRSPLAIPLASPGLVSGDPLEDRRITLNGVETSLHTARGTAFGVYAVGPVDDSTVAAVSGRVRTALPHQEVHTLVLSPGNDGGAADAWGLGAGEFLIVRPDGIILTRGAPAHLGDFEAALSGSKLAGRQAAATDAADPVRLTDAQKAREQVWQSLSSALDGNSGDRESFLTRLALVLGADVGPERLGEVLNKMSIEQ</sequence>
<dbReference type="GO" id="GO:0071949">
    <property type="term" value="F:FAD binding"/>
    <property type="evidence" value="ECO:0007669"/>
    <property type="project" value="InterPro"/>
</dbReference>
<dbReference type="OrthoDB" id="2690153at2759"/>
<protein>
    <recommendedName>
        <fullName evidence="6">FAD-binding domain-containing protein</fullName>
    </recommendedName>
</protein>
<accession>A0A7D8YTJ3</accession>
<dbReference type="InterPro" id="IPR050641">
    <property type="entry name" value="RIFMO-like"/>
</dbReference>
<feature type="domain" description="FAD-binding" evidence="6">
    <location>
        <begin position="31"/>
        <end position="374"/>
    </location>
</feature>